<feature type="region of interest" description="Disordered" evidence="1">
    <location>
        <begin position="26"/>
        <end position="56"/>
    </location>
</feature>
<name>A0ABW3D7Y9_9BACL</name>
<organism evidence="4 5">
    <name type="scientific">Paenibacillus residui</name>
    <dbReference type="NCBI Taxonomy" id="629724"/>
    <lineage>
        <taxon>Bacteria</taxon>
        <taxon>Bacillati</taxon>
        <taxon>Bacillota</taxon>
        <taxon>Bacilli</taxon>
        <taxon>Bacillales</taxon>
        <taxon>Paenibacillaceae</taxon>
        <taxon>Paenibacillus</taxon>
    </lineage>
</organism>
<dbReference type="PANTHER" id="PTHR21666:SF270">
    <property type="entry name" value="MUREIN HYDROLASE ACTIVATOR ENVC"/>
    <property type="match status" value="1"/>
</dbReference>
<feature type="chain" id="PRO_5045379018" evidence="2">
    <location>
        <begin position="24"/>
        <end position="342"/>
    </location>
</feature>
<dbReference type="EC" id="3.4.24.-" evidence="4"/>
<evidence type="ECO:0000259" key="3">
    <source>
        <dbReference type="Pfam" id="PF01551"/>
    </source>
</evidence>
<dbReference type="InterPro" id="IPR016047">
    <property type="entry name" value="M23ase_b-sheet_dom"/>
</dbReference>
<keyword evidence="4" id="KW-0378">Hydrolase</keyword>
<protein>
    <submittedName>
        <fullName evidence="4">M23 family metallopeptidase</fullName>
        <ecNumber evidence="4">3.4.24.-</ecNumber>
    </submittedName>
</protein>
<evidence type="ECO:0000256" key="2">
    <source>
        <dbReference type="SAM" id="SignalP"/>
    </source>
</evidence>
<dbReference type="GO" id="GO:0016787">
    <property type="term" value="F:hydrolase activity"/>
    <property type="evidence" value="ECO:0007669"/>
    <property type="project" value="UniProtKB-KW"/>
</dbReference>
<feature type="domain" description="M23ase beta-sheet core" evidence="3">
    <location>
        <begin position="219"/>
        <end position="309"/>
    </location>
</feature>
<dbReference type="PANTHER" id="PTHR21666">
    <property type="entry name" value="PEPTIDASE-RELATED"/>
    <property type="match status" value="1"/>
</dbReference>
<comment type="caution">
    <text evidence="4">The sequence shown here is derived from an EMBL/GenBank/DDBJ whole genome shotgun (WGS) entry which is preliminary data.</text>
</comment>
<dbReference type="PROSITE" id="PS51257">
    <property type="entry name" value="PROKAR_LIPOPROTEIN"/>
    <property type="match status" value="1"/>
</dbReference>
<proteinExistence type="predicted"/>
<dbReference type="EMBL" id="JBHTIU010000024">
    <property type="protein sequence ID" value="MFD0868859.1"/>
    <property type="molecule type" value="Genomic_DNA"/>
</dbReference>
<dbReference type="InterPro" id="IPR011055">
    <property type="entry name" value="Dup_hybrid_motif"/>
</dbReference>
<evidence type="ECO:0000256" key="1">
    <source>
        <dbReference type="SAM" id="MobiDB-lite"/>
    </source>
</evidence>
<evidence type="ECO:0000313" key="5">
    <source>
        <dbReference type="Proteomes" id="UP001597120"/>
    </source>
</evidence>
<accession>A0ABW3D7Y9</accession>
<dbReference type="InterPro" id="IPR050570">
    <property type="entry name" value="Cell_wall_metabolism_enzyme"/>
</dbReference>
<dbReference type="Pfam" id="PF01551">
    <property type="entry name" value="Peptidase_M23"/>
    <property type="match status" value="1"/>
</dbReference>
<feature type="compositionally biased region" description="Low complexity" evidence="1">
    <location>
        <begin position="31"/>
        <end position="45"/>
    </location>
</feature>
<reference evidence="5" key="1">
    <citation type="journal article" date="2019" name="Int. J. Syst. Evol. Microbiol.">
        <title>The Global Catalogue of Microorganisms (GCM) 10K type strain sequencing project: providing services to taxonomists for standard genome sequencing and annotation.</title>
        <authorList>
            <consortium name="The Broad Institute Genomics Platform"/>
            <consortium name="The Broad Institute Genome Sequencing Center for Infectious Disease"/>
            <person name="Wu L."/>
            <person name="Ma J."/>
        </authorList>
    </citation>
    <scope>NUCLEOTIDE SEQUENCE [LARGE SCALE GENOMIC DNA]</scope>
    <source>
        <strain evidence="5">CCUG 57263</strain>
    </source>
</reference>
<sequence length="342" mass="37209">MTNQLWKTAAASLLAVAVLSGCASGTPGALQPSASPEAEQPSASPGNKAEEKDSQVTPDRFAEMFLQGKYGQIYKQFSKEFKQQVSDSEFQALAADFNQGVSAYKLLSELPMDNNVRYTWASEDGSKGMTAVINPSGTILGLQIVPLETFPETDGKYTSGKYLYPFSGEWFTYWGGTNVLVNYHYAYPGQRYAFDWVILKDGQSYEGDPTKNESYFAFGQPVLAPADGKIIKVVNDLDDNAPVGKMDPANPAGNHVVIEHANGEYSMLAHFRKQSVQVQVGDEVKAGDLLGLCGNSGNSSEPHIHYHVSDSPDLDQGNSVRIQFIDDGDVTQGDYIRGSQSE</sequence>
<dbReference type="RefSeq" id="WP_379287021.1">
    <property type="nucleotide sequence ID" value="NZ_JBHTIU010000024.1"/>
</dbReference>
<evidence type="ECO:0000313" key="4">
    <source>
        <dbReference type="EMBL" id="MFD0868859.1"/>
    </source>
</evidence>
<feature type="signal peptide" evidence="2">
    <location>
        <begin position="1"/>
        <end position="23"/>
    </location>
</feature>
<keyword evidence="5" id="KW-1185">Reference proteome</keyword>
<dbReference type="Proteomes" id="UP001597120">
    <property type="component" value="Unassembled WGS sequence"/>
</dbReference>
<keyword evidence="2" id="KW-0732">Signal</keyword>
<gene>
    <name evidence="4" type="ORF">ACFQ03_06830</name>
</gene>
<dbReference type="Gene3D" id="2.70.70.10">
    <property type="entry name" value="Glucose Permease (Domain IIA)"/>
    <property type="match status" value="1"/>
</dbReference>
<dbReference type="SUPFAM" id="SSF51261">
    <property type="entry name" value="Duplicated hybrid motif"/>
    <property type="match status" value="1"/>
</dbReference>
<dbReference type="CDD" id="cd12797">
    <property type="entry name" value="M23_peptidase"/>
    <property type="match status" value="1"/>
</dbReference>